<keyword evidence="3" id="KW-0326">Glycosidase</keyword>
<evidence type="ECO:0000313" key="3">
    <source>
        <dbReference type="EMBL" id="MBP3191818.1"/>
    </source>
</evidence>
<dbReference type="GO" id="GO:0016798">
    <property type="term" value="F:hydrolase activity, acting on glycosyl bonds"/>
    <property type="evidence" value="ECO:0007669"/>
    <property type="project" value="UniProtKB-KW"/>
</dbReference>
<name>A0A8J7S4H6_9BACT</name>
<organism evidence="3 4">
    <name type="scientific">Natronogracilivirga saccharolytica</name>
    <dbReference type="NCBI Taxonomy" id="2812953"/>
    <lineage>
        <taxon>Bacteria</taxon>
        <taxon>Pseudomonadati</taxon>
        <taxon>Balneolota</taxon>
        <taxon>Balneolia</taxon>
        <taxon>Balneolales</taxon>
        <taxon>Cyclonatronaceae</taxon>
        <taxon>Natronogracilivirga</taxon>
    </lineage>
</organism>
<dbReference type="PANTHER" id="PTHR40446:SF2">
    <property type="entry name" value="N-ACETYLGLUCOSAMINE-1-PHOSPHODIESTER ALPHA-N-ACETYLGLUCOSAMINIDASE"/>
    <property type="match status" value="1"/>
</dbReference>
<dbReference type="AlphaFoldDB" id="A0A8J7S4H6"/>
<dbReference type="EMBL" id="JAFIDN010000002">
    <property type="protein sequence ID" value="MBP3191818.1"/>
    <property type="molecule type" value="Genomic_DNA"/>
</dbReference>
<feature type="signal peptide" evidence="1">
    <location>
        <begin position="1"/>
        <end position="20"/>
    </location>
</feature>
<accession>A0A8J7S4H6</accession>
<sequence>MNIKKLPAYIFIWLMPAALLSGCGNDSDSVLSSFPEPESWTLTQLDDGVELIQRHYDSLFDAPQFIHVVSVTPDAGDIGLGFSSGYLFDDLRKPVSRYGERLGAIAAINSGFGHGGPDYANSGILKIDGELLPFFDDEPDELHFVGSSAVGLDEDGMPVFRTRNGDDWDDEWPEVDHAMAGGHMLVTGGSVYPVVYDESYTTHIEDRHSAVRHPRTAICRTYGGHTLLIAADGRHDGEAEGLTLNELARFMLDLGCMDGINLDGGGSTTMWTAAKGVVNHPTDNQEFDHEGEREIKTVIYVK</sequence>
<evidence type="ECO:0000259" key="2">
    <source>
        <dbReference type="Pfam" id="PF09992"/>
    </source>
</evidence>
<feature type="domain" description="Phosphodiester glycosidase" evidence="2">
    <location>
        <begin position="103"/>
        <end position="301"/>
    </location>
</feature>
<dbReference type="PROSITE" id="PS51257">
    <property type="entry name" value="PROKAR_LIPOPROTEIN"/>
    <property type="match status" value="1"/>
</dbReference>
<dbReference type="PANTHER" id="PTHR40446">
    <property type="entry name" value="N-ACETYLGLUCOSAMINE-1-PHOSPHODIESTER ALPHA-N-ACETYLGLUCOSAMINIDASE"/>
    <property type="match status" value="1"/>
</dbReference>
<gene>
    <name evidence="3" type="ORF">NATSA_03985</name>
</gene>
<protein>
    <submittedName>
        <fullName evidence="3">Phosphodiester glycosidase family protein</fullName>
    </submittedName>
</protein>
<feature type="chain" id="PRO_5035206884" evidence="1">
    <location>
        <begin position="21"/>
        <end position="302"/>
    </location>
</feature>
<dbReference type="Pfam" id="PF09992">
    <property type="entry name" value="NAGPA"/>
    <property type="match status" value="1"/>
</dbReference>
<dbReference type="Proteomes" id="UP000673975">
    <property type="component" value="Unassembled WGS sequence"/>
</dbReference>
<dbReference type="RefSeq" id="WP_210510608.1">
    <property type="nucleotide sequence ID" value="NZ_JAFIDN010000002.1"/>
</dbReference>
<keyword evidence="1" id="KW-0732">Signal</keyword>
<proteinExistence type="predicted"/>
<keyword evidence="3" id="KW-0378">Hydrolase</keyword>
<reference evidence="3" key="1">
    <citation type="submission" date="2021-02" db="EMBL/GenBank/DDBJ databases">
        <title>Natronogracilivirga saccharolytica gen. nov. sp. nov. a new anaerobic, haloalkiliphilic carbohydrate-fermenting bacterium from soda lake and proposing of Cyclonatronumiaceae fam. nov. in the phylum Balneolaeota.</title>
        <authorList>
            <person name="Zhilina T.N."/>
            <person name="Sorokin D.Y."/>
            <person name="Zavarzina D.G."/>
            <person name="Toshchakov S.V."/>
            <person name="Kublanov I.V."/>
        </authorList>
    </citation>
    <scope>NUCLEOTIDE SEQUENCE</scope>
    <source>
        <strain evidence="3">Z-1702</strain>
    </source>
</reference>
<comment type="caution">
    <text evidence="3">The sequence shown here is derived from an EMBL/GenBank/DDBJ whole genome shotgun (WGS) entry which is preliminary data.</text>
</comment>
<keyword evidence="4" id="KW-1185">Reference proteome</keyword>
<evidence type="ECO:0000256" key="1">
    <source>
        <dbReference type="SAM" id="SignalP"/>
    </source>
</evidence>
<dbReference type="InterPro" id="IPR018711">
    <property type="entry name" value="NAGPA"/>
</dbReference>
<evidence type="ECO:0000313" key="4">
    <source>
        <dbReference type="Proteomes" id="UP000673975"/>
    </source>
</evidence>